<dbReference type="InterPro" id="IPR033620">
    <property type="entry name" value="Ribosomal_mS37_met"/>
</dbReference>
<accession>A0A0M9A0F3</accession>
<dbReference type="EMBL" id="KQ435794">
    <property type="protein sequence ID" value="KOX73806.1"/>
    <property type="molecule type" value="Genomic_DNA"/>
</dbReference>
<dbReference type="InterPro" id="IPR009069">
    <property type="entry name" value="Cys_alpha_HP_mot_SF"/>
</dbReference>
<protein>
    <submittedName>
        <fullName evidence="1">Coiled-coil-helix-coiled-coil-helix domain-containing protein 1</fullName>
    </submittedName>
</protein>
<dbReference type="AlphaFoldDB" id="A0A0M9A0F3"/>
<dbReference type="GO" id="GO:0005654">
    <property type="term" value="C:nucleoplasm"/>
    <property type="evidence" value="ECO:0007669"/>
    <property type="project" value="TreeGrafter"/>
</dbReference>
<dbReference type="SUPFAM" id="SSF47072">
    <property type="entry name" value="Cysteine alpha-hairpin motif"/>
    <property type="match status" value="1"/>
</dbReference>
<dbReference type="GO" id="GO:0005761">
    <property type="term" value="C:mitochondrial ribosome"/>
    <property type="evidence" value="ECO:0007669"/>
    <property type="project" value="InterPro"/>
</dbReference>
<reference evidence="1 2" key="1">
    <citation type="submission" date="2015-07" db="EMBL/GenBank/DDBJ databases">
        <title>The genome of Melipona quadrifasciata.</title>
        <authorList>
            <person name="Pan H."/>
            <person name="Kapheim K."/>
        </authorList>
    </citation>
    <scope>NUCLEOTIDE SEQUENCE [LARGE SCALE GENOMIC DNA]</scope>
    <source>
        <strain evidence="1">0111107301</strain>
        <tissue evidence="1">Whole body</tissue>
    </source>
</reference>
<dbReference type="PROSITE" id="PS51808">
    <property type="entry name" value="CHCH"/>
    <property type="match status" value="1"/>
</dbReference>
<gene>
    <name evidence="1" type="ORF">WN51_13884</name>
</gene>
<evidence type="ECO:0000313" key="2">
    <source>
        <dbReference type="Proteomes" id="UP000053105"/>
    </source>
</evidence>
<dbReference type="PANTHER" id="PTHR31278:SF2">
    <property type="entry name" value="SMALL RIBOSOMAL SUBUNIT PROTEIN MS37"/>
    <property type="match status" value="1"/>
</dbReference>
<dbReference type="GO" id="GO:0032543">
    <property type="term" value="P:mitochondrial translation"/>
    <property type="evidence" value="ECO:0007669"/>
    <property type="project" value="InterPro"/>
</dbReference>
<proteinExistence type="predicted"/>
<keyword evidence="2" id="KW-1185">Reference proteome</keyword>
<organism evidence="1 2">
    <name type="scientific">Melipona quadrifasciata</name>
    <dbReference type="NCBI Taxonomy" id="166423"/>
    <lineage>
        <taxon>Eukaryota</taxon>
        <taxon>Metazoa</taxon>
        <taxon>Ecdysozoa</taxon>
        <taxon>Arthropoda</taxon>
        <taxon>Hexapoda</taxon>
        <taxon>Insecta</taxon>
        <taxon>Pterygota</taxon>
        <taxon>Neoptera</taxon>
        <taxon>Endopterygota</taxon>
        <taxon>Hymenoptera</taxon>
        <taxon>Apocrita</taxon>
        <taxon>Aculeata</taxon>
        <taxon>Apoidea</taxon>
        <taxon>Anthophila</taxon>
        <taxon>Apidae</taxon>
        <taxon>Melipona</taxon>
    </lineage>
</organism>
<dbReference type="OrthoDB" id="5825849at2759"/>
<dbReference type="PANTHER" id="PTHR31278">
    <property type="entry name" value="CHCHD1"/>
    <property type="match status" value="1"/>
</dbReference>
<dbReference type="GO" id="GO:0003723">
    <property type="term" value="F:RNA binding"/>
    <property type="evidence" value="ECO:0007669"/>
    <property type="project" value="TreeGrafter"/>
</dbReference>
<sequence>MRLSQIFFKHNSRSPQNPDKVPFKEIMPLKLRNKVAGGTTKTLEGKCLYEMSLVFACWKNTNFEPDKCNKEMQNFYGCYNKYVKDAAIQKEFKKINVPNPNTKVFTKNQITYLLQKYPTV</sequence>
<dbReference type="Proteomes" id="UP000053105">
    <property type="component" value="Unassembled WGS sequence"/>
</dbReference>
<dbReference type="STRING" id="166423.A0A0M9A0F3"/>
<name>A0A0M9A0F3_9HYME</name>
<evidence type="ECO:0000313" key="1">
    <source>
        <dbReference type="EMBL" id="KOX73806.1"/>
    </source>
</evidence>